<evidence type="ECO:0000313" key="2">
    <source>
        <dbReference type="Proteomes" id="UP001238163"/>
    </source>
</evidence>
<proteinExistence type="predicted"/>
<reference evidence="1" key="1">
    <citation type="submission" date="2023-07" db="EMBL/GenBank/DDBJ databases">
        <title>Genomic Encyclopedia of Type Strains, Phase IV (KMG-IV): sequencing the most valuable type-strain genomes for metagenomic binning, comparative biology and taxonomic classification.</title>
        <authorList>
            <person name="Goeker M."/>
        </authorList>
    </citation>
    <scope>NUCLEOTIDE SEQUENCE</scope>
    <source>
        <strain evidence="1">DSM 24202</strain>
    </source>
</reference>
<organism evidence="1 2">
    <name type="scientific">Oligosphaera ethanolica</name>
    <dbReference type="NCBI Taxonomy" id="760260"/>
    <lineage>
        <taxon>Bacteria</taxon>
        <taxon>Pseudomonadati</taxon>
        <taxon>Lentisphaerota</taxon>
        <taxon>Oligosphaeria</taxon>
        <taxon>Oligosphaerales</taxon>
        <taxon>Oligosphaeraceae</taxon>
        <taxon>Oligosphaera</taxon>
    </lineage>
</organism>
<comment type="caution">
    <text evidence="1">The sequence shown here is derived from an EMBL/GenBank/DDBJ whole genome shotgun (WGS) entry which is preliminary data.</text>
</comment>
<keyword evidence="2" id="KW-1185">Reference proteome</keyword>
<dbReference type="AlphaFoldDB" id="A0AAE4AQA3"/>
<accession>A0AAE4AQA3</accession>
<dbReference type="EMBL" id="JAUSVL010000001">
    <property type="protein sequence ID" value="MDQ0290247.1"/>
    <property type="molecule type" value="Genomic_DNA"/>
</dbReference>
<dbReference type="RefSeq" id="WP_307261659.1">
    <property type="nucleotide sequence ID" value="NZ_JAUSVL010000001.1"/>
</dbReference>
<protein>
    <submittedName>
        <fullName evidence="1">Uncharacterized protein</fullName>
    </submittedName>
</protein>
<gene>
    <name evidence="1" type="ORF">J3R75_002354</name>
</gene>
<sequence>MTESTPSTDFTIEYPSAGWSLRHPVDAANGPRHLCVDGHELLHSFLAATDATAVDTLVLEKSRAFHKSGSAVFESAGHYGQQVQHSVRQIIRYAGNCGRITVDLHWGRGDSKLGAAISVLRLPGEWRRMLLLLPADGDAPPVWRELQSGKSITWREVPLSMIFEDRAGRRVEYSTGFDLWRWHYGLGVAPTQMQYSLRVSDDELLCYRQVMPAGAGVEPQVRYYRFCSMLAWSAPALTTSAAVAAAAPPLQPLAFLPNGGGVDLRGASGERGAYSIDFGTAAMVPTAYRLSASGERLPQLCWSSKATVAMAKRVIRQLAAAHNGGTLRLLGMTPGLCHDGSHCERRQPTMHWDLQDLLNFSAWARQTLGDDWTLQIPQPSPWNELPSLAAMGAISGFRQDRG</sequence>
<name>A0AAE4AQA3_9BACT</name>
<dbReference type="Proteomes" id="UP001238163">
    <property type="component" value="Unassembled WGS sequence"/>
</dbReference>
<evidence type="ECO:0000313" key="1">
    <source>
        <dbReference type="EMBL" id="MDQ0290247.1"/>
    </source>
</evidence>